<accession>A0AAU6UXW5</accession>
<evidence type="ECO:0000256" key="2">
    <source>
        <dbReference type="SAM" id="SignalP"/>
    </source>
</evidence>
<proteinExistence type="predicted"/>
<dbReference type="PIRSF" id="PIRSF004117">
    <property type="entry name" value="Phage_coat_B"/>
    <property type="match status" value="1"/>
</dbReference>
<dbReference type="SUPFAM" id="SSF57987">
    <property type="entry name" value="Inovirus (filamentous phage) major coat protein"/>
    <property type="match status" value="1"/>
</dbReference>
<evidence type="ECO:0000313" key="4">
    <source>
        <dbReference type="EMBL" id="XAG79199.1"/>
    </source>
</evidence>
<keyword evidence="1" id="KW-0472">Membrane</keyword>
<dbReference type="AlphaFoldDB" id="A0AAU6UXW5"/>
<reference evidence="4" key="1">
    <citation type="submission" date="2022-03" db="EMBL/GenBank/DDBJ databases">
        <title>Sea Food Isolates.</title>
        <authorList>
            <person name="Li c."/>
        </authorList>
    </citation>
    <scope>NUCLEOTIDE SEQUENCE</scope>
    <source>
        <strain evidence="4">19NY03SH02</strain>
    </source>
</reference>
<feature type="transmembrane region" description="Helical" evidence="1">
    <location>
        <begin position="48"/>
        <end position="69"/>
    </location>
</feature>
<dbReference type="EMBL" id="CP095354">
    <property type="protein sequence ID" value="XAG79199.1"/>
    <property type="molecule type" value="Genomic_DNA"/>
</dbReference>
<dbReference type="Pfam" id="PF19199">
    <property type="entry name" value="Phage_coatGP8"/>
    <property type="match status" value="1"/>
</dbReference>
<dbReference type="Gene3D" id="1.20.5.80">
    <property type="match status" value="1"/>
</dbReference>
<dbReference type="InterPro" id="IPR023390">
    <property type="entry name" value="Phage_M13_G8P_capsid_dom_sf"/>
</dbReference>
<keyword evidence="2" id="KW-0732">Signal</keyword>
<gene>
    <name evidence="3" type="ORF">MRN14_11820</name>
    <name evidence="4" type="ORF">MRN14_11870</name>
</gene>
<feature type="signal peptide" evidence="2">
    <location>
        <begin position="1"/>
        <end position="32"/>
    </location>
</feature>
<keyword evidence="1" id="KW-0812">Transmembrane</keyword>
<name>A0AAU6UXW5_UNCXX</name>
<evidence type="ECO:0000256" key="1">
    <source>
        <dbReference type="SAM" id="Phobius"/>
    </source>
</evidence>
<protein>
    <submittedName>
        <fullName evidence="4">Uncharacterized protein</fullName>
    </submittedName>
</protein>
<dbReference type="EMBL" id="CP095354">
    <property type="protein sequence ID" value="XAG79189.1"/>
    <property type="molecule type" value="Genomic_DNA"/>
</dbReference>
<sequence>MNIHALKVRAAGLSRKAAIASALIAVSGSALAEGGGEDAVFAALTAKITALEGLAWPILATILVAFIGMKLVKKFANKST</sequence>
<evidence type="ECO:0000313" key="3">
    <source>
        <dbReference type="EMBL" id="XAG79189.1"/>
    </source>
</evidence>
<dbReference type="InterPro" id="IPR008020">
    <property type="entry name" value="G8P"/>
</dbReference>
<keyword evidence="1" id="KW-1133">Transmembrane helix</keyword>
<feature type="chain" id="PRO_5043288257" evidence="2">
    <location>
        <begin position="33"/>
        <end position="80"/>
    </location>
</feature>
<organism evidence="4">
    <name type="scientific">bacterium 19NY03SH02</name>
    <dbReference type="NCBI Taxonomy" id="2920631"/>
    <lineage>
        <taxon>Bacteria</taxon>
    </lineage>
</organism>